<accession>A0A5B7FHK6</accession>
<dbReference type="AlphaFoldDB" id="A0A5B7FHK6"/>
<comment type="caution">
    <text evidence="1">The sequence shown here is derived from an EMBL/GenBank/DDBJ whole genome shotgun (WGS) entry which is preliminary data.</text>
</comment>
<evidence type="ECO:0000313" key="1">
    <source>
        <dbReference type="EMBL" id="MPC43984.1"/>
    </source>
</evidence>
<reference evidence="1 2" key="1">
    <citation type="submission" date="2019-05" db="EMBL/GenBank/DDBJ databases">
        <title>Another draft genome of Portunus trituberculatus and its Hox gene families provides insights of decapod evolution.</title>
        <authorList>
            <person name="Jeong J.-H."/>
            <person name="Song I."/>
            <person name="Kim S."/>
            <person name="Choi T."/>
            <person name="Kim D."/>
            <person name="Ryu S."/>
            <person name="Kim W."/>
        </authorList>
    </citation>
    <scope>NUCLEOTIDE SEQUENCE [LARGE SCALE GENOMIC DNA]</scope>
    <source>
        <tissue evidence="1">Muscle</tissue>
    </source>
</reference>
<dbReference type="EMBL" id="VSRR010006073">
    <property type="protein sequence ID" value="MPC43984.1"/>
    <property type="molecule type" value="Genomic_DNA"/>
</dbReference>
<keyword evidence="2" id="KW-1185">Reference proteome</keyword>
<protein>
    <submittedName>
        <fullName evidence="1">Uncharacterized protein</fullName>
    </submittedName>
</protein>
<dbReference type="Proteomes" id="UP000324222">
    <property type="component" value="Unassembled WGS sequence"/>
</dbReference>
<name>A0A5B7FHK6_PORTR</name>
<proteinExistence type="predicted"/>
<gene>
    <name evidence="1" type="ORF">E2C01_037643</name>
</gene>
<evidence type="ECO:0000313" key="2">
    <source>
        <dbReference type="Proteomes" id="UP000324222"/>
    </source>
</evidence>
<organism evidence="1 2">
    <name type="scientific">Portunus trituberculatus</name>
    <name type="common">Swimming crab</name>
    <name type="synonym">Neptunus trituberculatus</name>
    <dbReference type="NCBI Taxonomy" id="210409"/>
    <lineage>
        <taxon>Eukaryota</taxon>
        <taxon>Metazoa</taxon>
        <taxon>Ecdysozoa</taxon>
        <taxon>Arthropoda</taxon>
        <taxon>Crustacea</taxon>
        <taxon>Multicrustacea</taxon>
        <taxon>Malacostraca</taxon>
        <taxon>Eumalacostraca</taxon>
        <taxon>Eucarida</taxon>
        <taxon>Decapoda</taxon>
        <taxon>Pleocyemata</taxon>
        <taxon>Brachyura</taxon>
        <taxon>Eubrachyura</taxon>
        <taxon>Portunoidea</taxon>
        <taxon>Portunidae</taxon>
        <taxon>Portuninae</taxon>
        <taxon>Portunus</taxon>
    </lineage>
</organism>
<sequence>MALEGTGMVVVDVVVVYRDTESCCVLKLKHVGFCSFIASVYQNKHMSPIHRPRQEGGGGHWRRVTGPSVGVMDRRRPLHVPPLSQITSLPSLTLTHPRSPLPTLALLHSLTPPTIFRNLSLQLLT</sequence>